<keyword evidence="4" id="KW-0677">Repeat</keyword>
<dbReference type="Pfam" id="PF02080">
    <property type="entry name" value="TrkA_C"/>
    <property type="match status" value="2"/>
</dbReference>
<feature type="domain" description="RCK C-terminal" evidence="8">
    <location>
        <begin position="308"/>
        <end position="394"/>
    </location>
</feature>
<dbReference type="Pfam" id="PF03600">
    <property type="entry name" value="CitMHS"/>
    <property type="match status" value="1"/>
</dbReference>
<dbReference type="Proteomes" id="UP000028252">
    <property type="component" value="Unassembled WGS sequence"/>
</dbReference>
<name>A0A081FWJ5_9GAMM</name>
<keyword evidence="6 7" id="KW-0472">Membrane</keyword>
<dbReference type="GO" id="GO:0008324">
    <property type="term" value="F:monoatomic cation transmembrane transporter activity"/>
    <property type="evidence" value="ECO:0007669"/>
    <property type="project" value="InterPro"/>
</dbReference>
<evidence type="ECO:0000256" key="1">
    <source>
        <dbReference type="ARBA" id="ARBA00004141"/>
    </source>
</evidence>
<feature type="transmembrane region" description="Helical" evidence="7">
    <location>
        <begin position="460"/>
        <end position="478"/>
    </location>
</feature>
<keyword evidence="3 7" id="KW-0812">Transmembrane</keyword>
<dbReference type="STRING" id="1232683.ADIMK_3009"/>
<dbReference type="InterPro" id="IPR004680">
    <property type="entry name" value="Cit_transptr-like_dom"/>
</dbReference>
<dbReference type="PROSITE" id="PS01271">
    <property type="entry name" value="NA_SULFATE"/>
    <property type="match status" value="1"/>
</dbReference>
<dbReference type="GO" id="GO:0006813">
    <property type="term" value="P:potassium ion transport"/>
    <property type="evidence" value="ECO:0007669"/>
    <property type="project" value="InterPro"/>
</dbReference>
<dbReference type="RefSeq" id="WP_036189949.1">
    <property type="nucleotide sequence ID" value="NZ_JMQN01000045.1"/>
</dbReference>
<feature type="transmembrane region" description="Helical" evidence="7">
    <location>
        <begin position="437"/>
        <end position="453"/>
    </location>
</feature>
<dbReference type="Gene3D" id="3.30.70.1450">
    <property type="entry name" value="Regulator of K+ conductance, C-terminal domain"/>
    <property type="match status" value="2"/>
</dbReference>
<organism evidence="9 10">
    <name type="scientific">Marinobacterium lacunae</name>
    <dbReference type="NCBI Taxonomy" id="1232683"/>
    <lineage>
        <taxon>Bacteria</taxon>
        <taxon>Pseudomonadati</taxon>
        <taxon>Pseudomonadota</taxon>
        <taxon>Gammaproteobacteria</taxon>
        <taxon>Oceanospirillales</taxon>
        <taxon>Oceanospirillaceae</taxon>
        <taxon>Marinobacterium</taxon>
    </lineage>
</organism>
<dbReference type="InterPro" id="IPR051679">
    <property type="entry name" value="DASS-Related_Transporters"/>
</dbReference>
<feature type="transmembrane region" description="Helical" evidence="7">
    <location>
        <begin position="29"/>
        <end position="50"/>
    </location>
</feature>
<evidence type="ECO:0000256" key="2">
    <source>
        <dbReference type="ARBA" id="ARBA00022448"/>
    </source>
</evidence>
<keyword evidence="5 7" id="KW-1133">Transmembrane helix</keyword>
<dbReference type="PROSITE" id="PS51202">
    <property type="entry name" value="RCK_C"/>
    <property type="match status" value="2"/>
</dbReference>
<proteinExistence type="predicted"/>
<feature type="transmembrane region" description="Helical" evidence="7">
    <location>
        <begin position="517"/>
        <end position="539"/>
    </location>
</feature>
<evidence type="ECO:0000256" key="6">
    <source>
        <dbReference type="ARBA" id="ARBA00023136"/>
    </source>
</evidence>
<evidence type="ECO:0000259" key="8">
    <source>
        <dbReference type="PROSITE" id="PS51202"/>
    </source>
</evidence>
<feature type="domain" description="RCK C-terminal" evidence="8">
    <location>
        <begin position="216"/>
        <end position="303"/>
    </location>
</feature>
<sequence length="605" mass="64608">MTFEMGFVFALLATTIALFVSDKLRMDLVALMVVTVLAVSGVVSPAEAVAGFGNPTVVMIAALFVVGEGLFRTGVAAAAGNWLLRVGGRSETRLLTFLIPVVALLSAFMSSTGAVALLIPVVLSMARRSGMQPSRLMMPLAFAALIGGMLTLIGTPPNIVVSNALKAEGLKPFGFFEFTPIGLCILMVGMIYLIFVGRRLLPAASGSETEDEPDLNTLIRRYAIAGQLHKLVVQPMSPLAHKTPVEAALRTEHNLTVIAISRAGRLLPAMIPVLSNTRIEVADELWVYGTQEDIKRFCDSHQLERAGHPERDIKRMHQQFGVAEVLLPPDSPLEGRSVREGQFRERYGLSVIGLRRRNESLAINYRDTRLESGDTLLLAGSWDHVRALEGRRGLVLLQTPAEFREIPSHGRHAPAALAILGLMLVCMTAGWLPALPTILLAALAMILTGCLNLTEALRSLNVTSLILIAGMLPLARAMETSGALGYVVEHLVAVLGGASPLVLSTGLFLLTSILSQFISNTATTVLVAPIALSTGQLLGVNPEPLMMTVAIAASTAFATPIASPVNTLVLAPGNYRFSDFAKVGIPLQLMALGVTLLVTPLLFPF</sequence>
<feature type="transmembrane region" description="Helical" evidence="7">
    <location>
        <begin position="57"/>
        <end position="77"/>
    </location>
</feature>
<keyword evidence="2" id="KW-0813">Transport</keyword>
<dbReference type="AlphaFoldDB" id="A0A081FWJ5"/>
<dbReference type="EMBL" id="JMQN01000045">
    <property type="protein sequence ID" value="KEA62900.1"/>
    <property type="molecule type" value="Genomic_DNA"/>
</dbReference>
<dbReference type="GO" id="GO:0005886">
    <property type="term" value="C:plasma membrane"/>
    <property type="evidence" value="ECO:0007669"/>
    <property type="project" value="TreeGrafter"/>
</dbReference>
<protein>
    <recommendedName>
        <fullName evidence="8">RCK C-terminal domain-containing protein</fullName>
    </recommendedName>
</protein>
<evidence type="ECO:0000256" key="3">
    <source>
        <dbReference type="ARBA" id="ARBA00022692"/>
    </source>
</evidence>
<dbReference type="PATRIC" id="fig|1232683.4.peg.2960"/>
<feature type="transmembrane region" description="Helical" evidence="7">
    <location>
        <begin position="136"/>
        <end position="155"/>
    </location>
</feature>
<feature type="transmembrane region" description="Helical" evidence="7">
    <location>
        <begin position="490"/>
        <end position="510"/>
    </location>
</feature>
<dbReference type="InterPro" id="IPR031312">
    <property type="entry name" value="Na/sul_symport_CS"/>
</dbReference>
<dbReference type="OrthoDB" id="9809303at2"/>
<reference evidence="9 10" key="1">
    <citation type="submission" date="2014-04" db="EMBL/GenBank/DDBJ databases">
        <title>Marinobacterium kochiensis sp. nov., isolated from sediment sample collected from Kochi backwaters in Kerala, India.</title>
        <authorList>
            <person name="Singh A."/>
            <person name="Pinnaka A.K."/>
        </authorList>
    </citation>
    <scope>NUCLEOTIDE SEQUENCE [LARGE SCALE GENOMIC DNA]</scope>
    <source>
        <strain evidence="9 10">AK27</strain>
    </source>
</reference>
<keyword evidence="10" id="KW-1185">Reference proteome</keyword>
<evidence type="ECO:0000256" key="7">
    <source>
        <dbReference type="SAM" id="Phobius"/>
    </source>
</evidence>
<comment type="subcellular location">
    <subcellularLocation>
        <location evidence="1">Membrane</location>
        <topology evidence="1">Multi-pass membrane protein</topology>
    </subcellularLocation>
</comment>
<evidence type="ECO:0000313" key="10">
    <source>
        <dbReference type="Proteomes" id="UP000028252"/>
    </source>
</evidence>
<dbReference type="SUPFAM" id="SSF116726">
    <property type="entry name" value="TrkA C-terminal domain-like"/>
    <property type="match status" value="2"/>
</dbReference>
<dbReference type="InterPro" id="IPR006037">
    <property type="entry name" value="RCK_C"/>
</dbReference>
<feature type="transmembrane region" description="Helical" evidence="7">
    <location>
        <begin position="545"/>
        <end position="571"/>
    </location>
</feature>
<evidence type="ECO:0000256" key="4">
    <source>
        <dbReference type="ARBA" id="ARBA00022737"/>
    </source>
</evidence>
<evidence type="ECO:0000256" key="5">
    <source>
        <dbReference type="ARBA" id="ARBA00022989"/>
    </source>
</evidence>
<feature type="transmembrane region" description="Helical" evidence="7">
    <location>
        <begin position="97"/>
        <end position="124"/>
    </location>
</feature>
<feature type="transmembrane region" description="Helical" evidence="7">
    <location>
        <begin position="583"/>
        <end position="603"/>
    </location>
</feature>
<dbReference type="PANTHER" id="PTHR43652">
    <property type="entry name" value="BASIC AMINO ACID ANTIPORTER YFCC-RELATED"/>
    <property type="match status" value="1"/>
</dbReference>
<comment type="caution">
    <text evidence="9">The sequence shown here is derived from an EMBL/GenBank/DDBJ whole genome shotgun (WGS) entry which is preliminary data.</text>
</comment>
<dbReference type="InterPro" id="IPR036721">
    <property type="entry name" value="RCK_C_sf"/>
</dbReference>
<evidence type="ECO:0000313" key="9">
    <source>
        <dbReference type="EMBL" id="KEA62900.1"/>
    </source>
</evidence>
<feature type="transmembrane region" description="Helical" evidence="7">
    <location>
        <begin position="175"/>
        <end position="195"/>
    </location>
</feature>
<dbReference type="eggNOG" id="COG0471">
    <property type="taxonomic scope" value="Bacteria"/>
</dbReference>
<dbReference type="PANTHER" id="PTHR43652:SF1">
    <property type="entry name" value="RESPONSE REGULATOR"/>
    <property type="match status" value="1"/>
</dbReference>
<accession>A0A081FWJ5</accession>
<gene>
    <name evidence="9" type="ORF">ADIMK_3009</name>
</gene>